<dbReference type="RefSeq" id="WP_252586148.1">
    <property type="nucleotide sequence ID" value="NZ_JAMWYS010000013.1"/>
</dbReference>
<feature type="transmembrane region" description="Helical" evidence="2">
    <location>
        <begin position="15"/>
        <end position="35"/>
    </location>
</feature>
<evidence type="ECO:0000256" key="2">
    <source>
        <dbReference type="SAM" id="Phobius"/>
    </source>
</evidence>
<evidence type="ECO:0000313" key="4">
    <source>
        <dbReference type="Proteomes" id="UP001155182"/>
    </source>
</evidence>
<dbReference type="AlphaFoldDB" id="A0A9X2F741"/>
<evidence type="ECO:0000256" key="1">
    <source>
        <dbReference type="SAM" id="MobiDB-lite"/>
    </source>
</evidence>
<evidence type="ECO:0000313" key="3">
    <source>
        <dbReference type="EMBL" id="MCO4291913.1"/>
    </source>
</evidence>
<proteinExistence type="predicted"/>
<organism evidence="3 4">
    <name type="scientific">Solitalea agri</name>
    <dbReference type="NCBI Taxonomy" id="2953739"/>
    <lineage>
        <taxon>Bacteria</taxon>
        <taxon>Pseudomonadati</taxon>
        <taxon>Bacteroidota</taxon>
        <taxon>Sphingobacteriia</taxon>
        <taxon>Sphingobacteriales</taxon>
        <taxon>Sphingobacteriaceae</taxon>
        <taxon>Solitalea</taxon>
    </lineage>
</organism>
<reference evidence="3" key="1">
    <citation type="submission" date="2022-06" db="EMBL/GenBank/DDBJ databases">
        <title>Solitalea sp. MAHUQ-68 isolated from rhizospheric soil.</title>
        <authorList>
            <person name="Huq M.A."/>
        </authorList>
    </citation>
    <scope>NUCLEOTIDE SEQUENCE</scope>
    <source>
        <strain evidence="3">MAHUQ-68</strain>
    </source>
</reference>
<accession>A0A9X2F741</accession>
<gene>
    <name evidence="3" type="ORF">NF867_03445</name>
</gene>
<dbReference type="EMBL" id="JAMWYS010000013">
    <property type="protein sequence ID" value="MCO4291913.1"/>
    <property type="molecule type" value="Genomic_DNA"/>
</dbReference>
<feature type="compositionally biased region" description="Gly residues" evidence="1">
    <location>
        <begin position="162"/>
        <end position="171"/>
    </location>
</feature>
<feature type="region of interest" description="Disordered" evidence="1">
    <location>
        <begin position="62"/>
        <end position="192"/>
    </location>
</feature>
<keyword evidence="2" id="KW-0472">Membrane</keyword>
<feature type="compositionally biased region" description="Polar residues" evidence="1">
    <location>
        <begin position="94"/>
        <end position="107"/>
    </location>
</feature>
<dbReference type="Proteomes" id="UP001155182">
    <property type="component" value="Unassembled WGS sequence"/>
</dbReference>
<comment type="caution">
    <text evidence="3">The sequence shown here is derived from an EMBL/GenBank/DDBJ whole genome shotgun (WGS) entry which is preliminary data.</text>
</comment>
<keyword evidence="2" id="KW-1133">Transmembrane helix</keyword>
<name>A0A9X2F741_9SPHI</name>
<keyword evidence="4" id="KW-1185">Reference proteome</keyword>
<sequence>MESIYRKEEKNSGRAFLVTTSIYVVFLLICFLVKITNPYTPQQEEGEGGIVVNYGTSDVGMGSDYTSMDEPSISPNANNKPQTEKVEDIAPTKPTVSNENTDALVTQDNEDAPEVKTSANKVVKTETKQPVNTPKSPTETAKEQTPKVNQNALYKGKKTQSGTGGGDGTGTEPGNQGKINGDPNSTNYNGTGSGTGGIALNLAGRKFLSRPSIEDNGQQEGRIAVEIIVDRDGNITSAKAGARGTTISNVALWKKCEKAVLQCKLNAINSGPDTQVGLVVITFRLE</sequence>
<protein>
    <submittedName>
        <fullName evidence="3">Energy transducer TonB</fullName>
    </submittedName>
</protein>
<feature type="compositionally biased region" description="Polar residues" evidence="1">
    <location>
        <begin position="128"/>
        <end position="139"/>
    </location>
</feature>
<keyword evidence="2" id="KW-0812">Transmembrane</keyword>